<accession>A0A9D4YHZ3</accession>
<comment type="caution">
    <text evidence="4">The sequence shown here is derived from an EMBL/GenBank/DDBJ whole genome shotgun (WGS) entry which is preliminary data.</text>
</comment>
<evidence type="ECO:0000313" key="5">
    <source>
        <dbReference type="Proteomes" id="UP001058974"/>
    </source>
</evidence>
<organism evidence="4 5">
    <name type="scientific">Pisum sativum</name>
    <name type="common">Garden pea</name>
    <name type="synonym">Lathyrus oleraceus</name>
    <dbReference type="NCBI Taxonomy" id="3888"/>
    <lineage>
        <taxon>Eukaryota</taxon>
        <taxon>Viridiplantae</taxon>
        <taxon>Streptophyta</taxon>
        <taxon>Embryophyta</taxon>
        <taxon>Tracheophyta</taxon>
        <taxon>Spermatophyta</taxon>
        <taxon>Magnoliopsida</taxon>
        <taxon>eudicotyledons</taxon>
        <taxon>Gunneridae</taxon>
        <taxon>Pentapetalae</taxon>
        <taxon>rosids</taxon>
        <taxon>fabids</taxon>
        <taxon>Fabales</taxon>
        <taxon>Fabaceae</taxon>
        <taxon>Papilionoideae</taxon>
        <taxon>50 kb inversion clade</taxon>
        <taxon>NPAAA clade</taxon>
        <taxon>Hologalegina</taxon>
        <taxon>IRL clade</taxon>
        <taxon>Fabeae</taxon>
        <taxon>Lathyrus</taxon>
    </lineage>
</organism>
<gene>
    <name evidence="4" type="ORF">KIW84_023088</name>
</gene>
<dbReference type="PANTHER" id="PTHR43795:SF15">
    <property type="entry name" value="TRYPTOPHAN AMINOTRANSFERASE-RELATED PROTEIN 1"/>
    <property type="match status" value="1"/>
</dbReference>
<evidence type="ECO:0000259" key="3">
    <source>
        <dbReference type="Pfam" id="PF04864"/>
    </source>
</evidence>
<reference evidence="4 5" key="1">
    <citation type="journal article" date="2022" name="Nat. Genet.">
        <title>Improved pea reference genome and pan-genome highlight genomic features and evolutionary characteristics.</title>
        <authorList>
            <person name="Yang T."/>
            <person name="Liu R."/>
            <person name="Luo Y."/>
            <person name="Hu S."/>
            <person name="Wang D."/>
            <person name="Wang C."/>
            <person name="Pandey M.K."/>
            <person name="Ge S."/>
            <person name="Xu Q."/>
            <person name="Li N."/>
            <person name="Li G."/>
            <person name="Huang Y."/>
            <person name="Saxena R.K."/>
            <person name="Ji Y."/>
            <person name="Li M."/>
            <person name="Yan X."/>
            <person name="He Y."/>
            <person name="Liu Y."/>
            <person name="Wang X."/>
            <person name="Xiang C."/>
            <person name="Varshney R.K."/>
            <person name="Ding H."/>
            <person name="Gao S."/>
            <person name="Zong X."/>
        </authorList>
    </citation>
    <scope>NUCLEOTIDE SEQUENCE [LARGE SCALE GENOMIC DNA]</scope>
    <source>
        <strain evidence="4 5">cv. Zhongwan 6</strain>
    </source>
</reference>
<sequence length="149" mass="17257">MATFVQSSSMGVSKESQTRAAKIIGVVCDGYQNFKSSESELFFEYSKRLVKERWEKFREAVEQSMVFTVTKYPKAYCNFTNEISETYPSFAWLKCEGNEDGHNYLRKLNICSREGERFGADSKFVRVSMLGMDDDFNELVKRLSNVKIE</sequence>
<proteinExistence type="predicted"/>
<dbReference type="Gene3D" id="3.90.1150.10">
    <property type="entry name" value="Aspartate Aminotransferase, domain 1"/>
    <property type="match status" value="1"/>
</dbReference>
<dbReference type="InterPro" id="IPR050478">
    <property type="entry name" value="Ethylene_sulfur-biosynth"/>
</dbReference>
<dbReference type="InterPro" id="IPR006948">
    <property type="entry name" value="Alliinase_C"/>
</dbReference>
<evidence type="ECO:0000256" key="1">
    <source>
        <dbReference type="ARBA" id="ARBA00011738"/>
    </source>
</evidence>
<evidence type="ECO:0000313" key="4">
    <source>
        <dbReference type="EMBL" id="KAI5436831.1"/>
    </source>
</evidence>
<dbReference type="PANTHER" id="PTHR43795">
    <property type="entry name" value="BIFUNCTIONAL ASPARTATE AMINOTRANSFERASE AND GLUTAMATE/ASPARTATE-PREPHENATE AMINOTRANSFERASE-RELATED"/>
    <property type="match status" value="1"/>
</dbReference>
<dbReference type="GO" id="GO:0016846">
    <property type="term" value="F:carbon-sulfur lyase activity"/>
    <property type="evidence" value="ECO:0007669"/>
    <property type="project" value="InterPro"/>
</dbReference>
<name>A0A9D4YHZ3_PEA</name>
<dbReference type="AlphaFoldDB" id="A0A9D4YHZ3"/>
<dbReference type="Pfam" id="PF04864">
    <property type="entry name" value="Alliinase_C"/>
    <property type="match status" value="1"/>
</dbReference>
<dbReference type="EMBL" id="JAMSHJ010000002">
    <property type="protein sequence ID" value="KAI5436831.1"/>
    <property type="molecule type" value="Genomic_DNA"/>
</dbReference>
<dbReference type="InterPro" id="IPR015422">
    <property type="entry name" value="PyrdxlP-dep_Trfase_small"/>
</dbReference>
<dbReference type="GO" id="GO:0006520">
    <property type="term" value="P:amino acid metabolic process"/>
    <property type="evidence" value="ECO:0007669"/>
    <property type="project" value="TreeGrafter"/>
</dbReference>
<dbReference type="Gramene" id="Psat02G0308800-T2">
    <property type="protein sequence ID" value="KAI5436831.1"/>
    <property type="gene ID" value="KIW84_023088"/>
</dbReference>
<feature type="domain" description="Alliinase C-terminal" evidence="3">
    <location>
        <begin position="1"/>
        <end position="146"/>
    </location>
</feature>
<keyword evidence="2" id="KW-0663">Pyridoxal phosphate</keyword>
<dbReference type="InterPro" id="IPR015424">
    <property type="entry name" value="PyrdxlP-dep_Trfase"/>
</dbReference>
<dbReference type="SUPFAM" id="SSF53383">
    <property type="entry name" value="PLP-dependent transferases"/>
    <property type="match status" value="1"/>
</dbReference>
<comment type="subunit">
    <text evidence="1">Homodimer.</text>
</comment>
<dbReference type="Proteomes" id="UP001058974">
    <property type="component" value="Chromosome 2"/>
</dbReference>
<protein>
    <recommendedName>
        <fullName evidence="3">Alliinase C-terminal domain-containing protein</fullName>
    </recommendedName>
</protein>
<dbReference type="GO" id="GO:0008483">
    <property type="term" value="F:transaminase activity"/>
    <property type="evidence" value="ECO:0007669"/>
    <property type="project" value="TreeGrafter"/>
</dbReference>
<keyword evidence="5" id="KW-1185">Reference proteome</keyword>
<evidence type="ECO:0000256" key="2">
    <source>
        <dbReference type="ARBA" id="ARBA00022898"/>
    </source>
</evidence>